<dbReference type="PANTHER" id="PTHR37294">
    <property type="entry name" value="3'-5' EXORIBONUCLEASE YHAM"/>
    <property type="match status" value="1"/>
</dbReference>
<dbReference type="RefSeq" id="WP_118024752.1">
    <property type="nucleotide sequence ID" value="NZ_JBBNGR010000014.1"/>
</dbReference>
<proteinExistence type="predicted"/>
<dbReference type="GO" id="GO:0031125">
    <property type="term" value="P:rRNA 3'-end processing"/>
    <property type="evidence" value="ECO:0007669"/>
    <property type="project" value="TreeGrafter"/>
</dbReference>
<dbReference type="CDD" id="cd00077">
    <property type="entry name" value="HDc"/>
    <property type="match status" value="1"/>
</dbReference>
<sequence>MRYIETLREGERIQETYLCRQRTTAMTKTGKEYENVILQDKTGSLDAKIWDPHSMGIDEFDALDYVEVNGDVTVFNGQTQLSIKRARKISETDVDPTNYLPCTNKNIDEMMMELTKFIAGVNNPYYKQVLTKLFIDNTEFAEAFKKHSAAKSVHHGFIGGLLEHTLSVAKMCDFFAKQYPILNRDLLMTSAICHDIGKVYELSDFPMNDYTDAGQLLGHIVMGSEMLGKIMESIPDFPTKLKNELKHCILAHHGELEYGSPKKPALIEAMALNLADNADAKIETMTELLNSNSSASSDQWLGYNRLLETNVRKTSELK</sequence>
<dbReference type="Gene3D" id="1.10.3210.10">
    <property type="entry name" value="Hypothetical protein af1432"/>
    <property type="match status" value="1"/>
</dbReference>
<comment type="caution">
    <text evidence="3">The sequence shown here is derived from an EMBL/GenBank/DDBJ whole genome shotgun (WGS) entry which is preliminary data.</text>
</comment>
<dbReference type="InterPro" id="IPR006674">
    <property type="entry name" value="HD_domain"/>
</dbReference>
<dbReference type="CDD" id="cd04492">
    <property type="entry name" value="YhaM_OBF_like"/>
    <property type="match status" value="1"/>
</dbReference>
<gene>
    <name evidence="3" type="ORF">DW929_02255</name>
</gene>
<dbReference type="InterPro" id="IPR012340">
    <property type="entry name" value="NA-bd_OB-fold"/>
</dbReference>
<protein>
    <submittedName>
        <fullName evidence="3">HD domain-containing protein</fullName>
    </submittedName>
</protein>
<dbReference type="AlphaFoldDB" id="A0A413S4R3"/>
<name>A0A413S4R3_9FIRM</name>
<dbReference type="InterPro" id="IPR050798">
    <property type="entry name" value="YhaM_exoribonuc/phosphodiest"/>
</dbReference>
<keyword evidence="1" id="KW-0378">Hydrolase</keyword>
<dbReference type="PROSITE" id="PS51831">
    <property type="entry name" value="HD"/>
    <property type="match status" value="1"/>
</dbReference>
<feature type="domain" description="HD" evidence="2">
    <location>
        <begin position="161"/>
        <end position="281"/>
    </location>
</feature>
<dbReference type="SUPFAM" id="SSF109604">
    <property type="entry name" value="HD-domain/PDEase-like"/>
    <property type="match status" value="1"/>
</dbReference>
<dbReference type="Proteomes" id="UP000284598">
    <property type="component" value="Unassembled WGS sequence"/>
</dbReference>
<reference evidence="3 4" key="1">
    <citation type="submission" date="2018-08" db="EMBL/GenBank/DDBJ databases">
        <title>A genome reference for cultivated species of the human gut microbiota.</title>
        <authorList>
            <person name="Zou Y."/>
            <person name="Xue W."/>
            <person name="Luo G."/>
        </authorList>
    </citation>
    <scope>NUCLEOTIDE SEQUENCE [LARGE SCALE GENOMIC DNA]</scope>
    <source>
        <strain evidence="3 4">AM43-2</strain>
    </source>
</reference>
<evidence type="ECO:0000313" key="3">
    <source>
        <dbReference type="EMBL" id="RHA56690.1"/>
    </source>
</evidence>
<dbReference type="InterPro" id="IPR006675">
    <property type="entry name" value="HDIG_dom"/>
</dbReference>
<dbReference type="EMBL" id="QSFO01000002">
    <property type="protein sequence ID" value="RHA56690.1"/>
    <property type="molecule type" value="Genomic_DNA"/>
</dbReference>
<dbReference type="GO" id="GO:0016787">
    <property type="term" value="F:hydrolase activity"/>
    <property type="evidence" value="ECO:0007669"/>
    <property type="project" value="UniProtKB-KW"/>
</dbReference>
<dbReference type="InterPro" id="IPR003607">
    <property type="entry name" value="HD/PDEase_dom"/>
</dbReference>
<dbReference type="NCBIfam" id="TIGR00277">
    <property type="entry name" value="HDIG"/>
    <property type="match status" value="1"/>
</dbReference>
<evidence type="ECO:0000259" key="2">
    <source>
        <dbReference type="PROSITE" id="PS51831"/>
    </source>
</evidence>
<accession>A0A413S4R3</accession>
<dbReference type="PANTHER" id="PTHR37294:SF1">
    <property type="entry name" value="3'-5' EXORIBONUCLEASE YHAM"/>
    <property type="match status" value="1"/>
</dbReference>
<evidence type="ECO:0000313" key="4">
    <source>
        <dbReference type="Proteomes" id="UP000284598"/>
    </source>
</evidence>
<dbReference type="SMART" id="SM00471">
    <property type="entry name" value="HDc"/>
    <property type="match status" value="1"/>
</dbReference>
<dbReference type="Pfam" id="PF01966">
    <property type="entry name" value="HD"/>
    <property type="match status" value="1"/>
</dbReference>
<organism evidence="3 4">
    <name type="scientific">Eubacterium ventriosum</name>
    <dbReference type="NCBI Taxonomy" id="39496"/>
    <lineage>
        <taxon>Bacteria</taxon>
        <taxon>Bacillati</taxon>
        <taxon>Bacillota</taxon>
        <taxon>Clostridia</taxon>
        <taxon>Eubacteriales</taxon>
        <taxon>Eubacteriaceae</taxon>
        <taxon>Eubacterium</taxon>
    </lineage>
</organism>
<dbReference type="Gene3D" id="2.40.50.140">
    <property type="entry name" value="Nucleic acid-binding proteins"/>
    <property type="match status" value="1"/>
</dbReference>
<evidence type="ECO:0000256" key="1">
    <source>
        <dbReference type="ARBA" id="ARBA00022801"/>
    </source>
</evidence>